<dbReference type="NCBIfam" id="TIGR00254">
    <property type="entry name" value="GGDEF"/>
    <property type="match status" value="1"/>
</dbReference>
<feature type="non-terminal residue" evidence="3">
    <location>
        <position position="1"/>
    </location>
</feature>
<accession>A0AAJ2H2K8</accession>
<dbReference type="Pfam" id="PF00990">
    <property type="entry name" value="GGDEF"/>
    <property type="match status" value="1"/>
</dbReference>
<evidence type="ECO:0000313" key="3">
    <source>
        <dbReference type="EMBL" id="MDR9777799.1"/>
    </source>
</evidence>
<feature type="domain" description="PAC" evidence="1">
    <location>
        <begin position="1"/>
        <end position="34"/>
    </location>
</feature>
<organism evidence="3 4">
    <name type="scientific">Rhizobium hidalgonense</name>
    <dbReference type="NCBI Taxonomy" id="1538159"/>
    <lineage>
        <taxon>Bacteria</taxon>
        <taxon>Pseudomonadati</taxon>
        <taxon>Pseudomonadota</taxon>
        <taxon>Alphaproteobacteria</taxon>
        <taxon>Hyphomicrobiales</taxon>
        <taxon>Rhizobiaceae</taxon>
        <taxon>Rhizobium/Agrobacterium group</taxon>
        <taxon>Rhizobium</taxon>
    </lineage>
</organism>
<proteinExistence type="predicted"/>
<protein>
    <submittedName>
        <fullName evidence="3">GGDEF domain-containing protein</fullName>
    </submittedName>
</protein>
<dbReference type="PROSITE" id="PS50887">
    <property type="entry name" value="GGDEF"/>
    <property type="match status" value="1"/>
</dbReference>
<dbReference type="PROSITE" id="PS50113">
    <property type="entry name" value="PAC"/>
    <property type="match status" value="1"/>
</dbReference>
<dbReference type="InterPro" id="IPR052155">
    <property type="entry name" value="Biofilm_reg_signaling"/>
</dbReference>
<dbReference type="InterPro" id="IPR000160">
    <property type="entry name" value="GGDEF_dom"/>
</dbReference>
<dbReference type="Gene3D" id="3.30.450.20">
    <property type="entry name" value="PAS domain"/>
    <property type="match status" value="1"/>
</dbReference>
<dbReference type="Proteomes" id="UP001268610">
    <property type="component" value="Unassembled WGS sequence"/>
</dbReference>
<dbReference type="CDD" id="cd01949">
    <property type="entry name" value="GGDEF"/>
    <property type="match status" value="1"/>
</dbReference>
<feature type="domain" description="GGDEF" evidence="2">
    <location>
        <begin position="66"/>
        <end position="137"/>
    </location>
</feature>
<dbReference type="PANTHER" id="PTHR44757">
    <property type="entry name" value="DIGUANYLATE CYCLASE DGCP"/>
    <property type="match status" value="1"/>
</dbReference>
<reference evidence="3" key="1">
    <citation type="submission" date="2023-04" db="EMBL/GenBank/DDBJ databases">
        <title>Genomic characterization of faba bean (Vicia faba) microsymbionts in Mexican soils.</title>
        <authorList>
            <person name="Rivera Orduna F.N."/>
            <person name="Guevara-Luna J."/>
            <person name="Yan J."/>
            <person name="Arroyo-Herrera I."/>
            <person name="Li Y."/>
            <person name="Vasquez-Murrieta M.S."/>
            <person name="Wang E.T."/>
        </authorList>
    </citation>
    <scope>NUCLEOTIDE SEQUENCE</scope>
    <source>
        <strain evidence="3">CH26</strain>
    </source>
</reference>
<gene>
    <name evidence="3" type="ORF">RJJ65_35275</name>
</gene>
<dbReference type="InterPro" id="IPR043128">
    <property type="entry name" value="Rev_trsase/Diguanyl_cyclase"/>
</dbReference>
<dbReference type="EMBL" id="JAVLSF010000194">
    <property type="protein sequence ID" value="MDR9777799.1"/>
    <property type="molecule type" value="Genomic_DNA"/>
</dbReference>
<dbReference type="Gene3D" id="3.30.70.270">
    <property type="match status" value="1"/>
</dbReference>
<name>A0AAJ2H2K8_9HYPH</name>
<dbReference type="InterPro" id="IPR000700">
    <property type="entry name" value="PAS-assoc_C"/>
</dbReference>
<dbReference type="SUPFAM" id="SSF55073">
    <property type="entry name" value="Nucleotide cyclase"/>
    <property type="match status" value="1"/>
</dbReference>
<dbReference type="RefSeq" id="WP_310865983.1">
    <property type="nucleotide sequence ID" value="NZ_JAVLSF010000194.1"/>
</dbReference>
<sequence>HINSIRNEQDKATHYIGILSDLTQRKESEKRLSYLSNYDSLTDLPNRNLFKSQLHQLMMTNRDKKEKFALMRLNIDRFRFLNDSLTNEGGDILLQQVARRLRQVNIEALMVSRLGSDDFAVIFESYRFRNSDVKSHC</sequence>
<evidence type="ECO:0000259" key="1">
    <source>
        <dbReference type="PROSITE" id="PS50113"/>
    </source>
</evidence>
<evidence type="ECO:0000313" key="4">
    <source>
        <dbReference type="Proteomes" id="UP001268610"/>
    </source>
</evidence>
<dbReference type="PANTHER" id="PTHR44757:SF2">
    <property type="entry name" value="BIOFILM ARCHITECTURE MAINTENANCE PROTEIN MBAA"/>
    <property type="match status" value="1"/>
</dbReference>
<feature type="non-terminal residue" evidence="3">
    <location>
        <position position="137"/>
    </location>
</feature>
<comment type="caution">
    <text evidence="3">The sequence shown here is derived from an EMBL/GenBank/DDBJ whole genome shotgun (WGS) entry which is preliminary data.</text>
</comment>
<dbReference type="AlphaFoldDB" id="A0AAJ2H2K8"/>
<dbReference type="SMART" id="SM00267">
    <property type="entry name" value="GGDEF"/>
    <property type="match status" value="1"/>
</dbReference>
<evidence type="ECO:0000259" key="2">
    <source>
        <dbReference type="PROSITE" id="PS50887"/>
    </source>
</evidence>
<dbReference type="InterPro" id="IPR029787">
    <property type="entry name" value="Nucleotide_cyclase"/>
</dbReference>